<name>A0ABU9E8D5_9BACT</name>
<accession>A0ABU9E8D5</accession>
<reference evidence="2 3" key="1">
    <citation type="submission" date="2024-02" db="EMBL/GenBank/DDBJ databases">
        <title>A novel Gemmatimonadota bacterium.</title>
        <authorList>
            <person name="Du Z.-J."/>
            <person name="Ye Y.-Q."/>
        </authorList>
    </citation>
    <scope>NUCLEOTIDE SEQUENCE [LARGE SCALE GENOMIC DNA]</scope>
    <source>
        <strain evidence="2 3">DH-20</strain>
    </source>
</reference>
<comment type="caution">
    <text evidence="2">The sequence shown here is derived from an EMBL/GenBank/DDBJ whole genome shotgun (WGS) entry which is preliminary data.</text>
</comment>
<organism evidence="2 3">
    <name type="scientific">Gaopeijia maritima</name>
    <dbReference type="NCBI Taxonomy" id="3119007"/>
    <lineage>
        <taxon>Bacteria</taxon>
        <taxon>Pseudomonadati</taxon>
        <taxon>Gemmatimonadota</taxon>
        <taxon>Longimicrobiia</taxon>
        <taxon>Gaopeijiales</taxon>
        <taxon>Gaopeijiaceae</taxon>
        <taxon>Gaopeijia</taxon>
    </lineage>
</organism>
<gene>
    <name evidence="2" type="ORF">WI372_08025</name>
</gene>
<evidence type="ECO:0000313" key="3">
    <source>
        <dbReference type="Proteomes" id="UP001484239"/>
    </source>
</evidence>
<dbReference type="EMBL" id="JBBHLI010000003">
    <property type="protein sequence ID" value="MEK9500919.1"/>
    <property type="molecule type" value="Genomic_DNA"/>
</dbReference>
<keyword evidence="1" id="KW-1133">Transmembrane helix</keyword>
<dbReference type="RefSeq" id="WP_405284082.1">
    <property type="nucleotide sequence ID" value="NZ_CP144380.1"/>
</dbReference>
<sequence>MTRLEWRRRPAEPAELGTAVGAALLLGAGTAAATFWVVRTLLARDRVSMRPEQLPPAPEPGRLP</sequence>
<evidence type="ECO:0000313" key="2">
    <source>
        <dbReference type="EMBL" id="MEK9500919.1"/>
    </source>
</evidence>
<keyword evidence="3" id="KW-1185">Reference proteome</keyword>
<feature type="transmembrane region" description="Helical" evidence="1">
    <location>
        <begin position="20"/>
        <end position="42"/>
    </location>
</feature>
<protein>
    <submittedName>
        <fullName evidence="2">Uncharacterized protein</fullName>
    </submittedName>
</protein>
<proteinExistence type="predicted"/>
<keyword evidence="1" id="KW-0472">Membrane</keyword>
<dbReference type="Proteomes" id="UP001484239">
    <property type="component" value="Unassembled WGS sequence"/>
</dbReference>
<keyword evidence="1" id="KW-0812">Transmembrane</keyword>
<evidence type="ECO:0000256" key="1">
    <source>
        <dbReference type="SAM" id="Phobius"/>
    </source>
</evidence>